<reference evidence="2 3" key="1">
    <citation type="submission" date="2024-02" db="EMBL/GenBank/DDBJ databases">
        <title>First report Erwinia aphidicola in onion in Chile.</title>
        <authorList>
            <person name="Valenzuela M."/>
            <person name="Pena M."/>
            <person name="Dutta B."/>
        </authorList>
    </citation>
    <scope>NUCLEOTIDE SEQUENCE [LARGE SCALE GENOMIC DNA]</scope>
    <source>
        <strain evidence="2 3">QCJ3A</strain>
    </source>
</reference>
<evidence type="ECO:0000256" key="1">
    <source>
        <dbReference type="RuleBase" id="RU003884"/>
    </source>
</evidence>
<accession>A0ABU8DPQ0</accession>
<proteinExistence type="inferred from homology"/>
<dbReference type="RefSeq" id="WP_336204757.1">
    <property type="nucleotide sequence ID" value="NZ_JBANEI010000087.1"/>
</dbReference>
<name>A0ABU8DPQ0_ERWAP</name>
<keyword evidence="1" id="KW-1029">Fimbrium biogenesis</keyword>
<keyword evidence="1" id="KW-0998">Cell outer membrane</keyword>
<comment type="subcellular location">
    <subcellularLocation>
        <location evidence="1">Cell outer membrane</location>
        <topology evidence="1">Multi-pass membrane protein</topology>
    </subcellularLocation>
</comment>
<dbReference type="Proteomes" id="UP001306592">
    <property type="component" value="Unassembled WGS sequence"/>
</dbReference>
<comment type="caution">
    <text evidence="2">The sequence shown here is derived from an EMBL/GenBank/DDBJ whole genome shotgun (WGS) entry which is preliminary data.</text>
</comment>
<keyword evidence="1" id="KW-0472">Membrane</keyword>
<dbReference type="EMBL" id="JBANEI010000087">
    <property type="protein sequence ID" value="MEI2684790.1"/>
    <property type="molecule type" value="Genomic_DNA"/>
</dbReference>
<evidence type="ECO:0000313" key="2">
    <source>
        <dbReference type="EMBL" id="MEI2684790.1"/>
    </source>
</evidence>
<feature type="non-terminal residue" evidence="2">
    <location>
        <position position="1"/>
    </location>
</feature>
<dbReference type="PANTHER" id="PTHR30451:SF5">
    <property type="entry name" value="SLR0019 PROTEIN"/>
    <property type="match status" value="1"/>
</dbReference>
<comment type="similarity">
    <text evidence="1">Belongs to the fimbrial export usher family.</text>
</comment>
<dbReference type="PANTHER" id="PTHR30451">
    <property type="entry name" value="OUTER MEMBRANE USHER PROTEIN"/>
    <property type="match status" value="1"/>
</dbReference>
<gene>
    <name evidence="2" type="ORF">V8N49_24695</name>
</gene>
<dbReference type="PROSITE" id="PS01151">
    <property type="entry name" value="FIMBRIAL_USHER"/>
    <property type="match status" value="1"/>
</dbReference>
<keyword evidence="3" id="KW-1185">Reference proteome</keyword>
<dbReference type="Pfam" id="PF00577">
    <property type="entry name" value="Usher"/>
    <property type="match status" value="1"/>
</dbReference>
<protein>
    <submittedName>
        <fullName evidence="2">Fimbria/pilus outer membrane usher protein</fullName>
    </submittedName>
</protein>
<dbReference type="Gene3D" id="2.60.40.3110">
    <property type="match status" value="1"/>
</dbReference>
<dbReference type="InterPro" id="IPR018030">
    <property type="entry name" value="Fimbrial_membr_usher_CS"/>
</dbReference>
<evidence type="ECO:0000313" key="3">
    <source>
        <dbReference type="Proteomes" id="UP001306592"/>
    </source>
</evidence>
<keyword evidence="1" id="KW-0813">Transport</keyword>
<sequence>DSLAWSSSVRLGGIQIARDFSVRPDLVTYPLPSFSGQAAVPSTVDLFVNGYKTSSNSVQPGPYSLTNMPFVNGAGNAVVVTTDAQGRRVSTTLPFYVASDLLKSGLSDFSFSAGA</sequence>
<organism evidence="2 3">
    <name type="scientific">Erwinia aphidicola</name>
    <dbReference type="NCBI Taxonomy" id="68334"/>
    <lineage>
        <taxon>Bacteria</taxon>
        <taxon>Pseudomonadati</taxon>
        <taxon>Pseudomonadota</taxon>
        <taxon>Gammaproteobacteria</taxon>
        <taxon>Enterobacterales</taxon>
        <taxon>Erwiniaceae</taxon>
        <taxon>Erwinia</taxon>
    </lineage>
</organism>
<feature type="non-terminal residue" evidence="2">
    <location>
        <position position="115"/>
    </location>
</feature>
<keyword evidence="1" id="KW-0812">Transmembrane</keyword>
<dbReference type="InterPro" id="IPR000015">
    <property type="entry name" value="Fimb_usher"/>
</dbReference>